<proteinExistence type="predicted"/>
<organism evidence="1 2">
    <name type="scientific">Smallanthus sonchifolius</name>
    <dbReference type="NCBI Taxonomy" id="185202"/>
    <lineage>
        <taxon>Eukaryota</taxon>
        <taxon>Viridiplantae</taxon>
        <taxon>Streptophyta</taxon>
        <taxon>Embryophyta</taxon>
        <taxon>Tracheophyta</taxon>
        <taxon>Spermatophyta</taxon>
        <taxon>Magnoliopsida</taxon>
        <taxon>eudicotyledons</taxon>
        <taxon>Gunneridae</taxon>
        <taxon>Pentapetalae</taxon>
        <taxon>asterids</taxon>
        <taxon>campanulids</taxon>
        <taxon>Asterales</taxon>
        <taxon>Asteraceae</taxon>
        <taxon>Asteroideae</taxon>
        <taxon>Heliantheae alliance</taxon>
        <taxon>Millerieae</taxon>
        <taxon>Smallanthus</taxon>
    </lineage>
</organism>
<evidence type="ECO:0000313" key="1">
    <source>
        <dbReference type="EMBL" id="KAI3686788.1"/>
    </source>
</evidence>
<protein>
    <submittedName>
        <fullName evidence="1">Uncharacterized protein</fullName>
    </submittedName>
</protein>
<evidence type="ECO:0000313" key="2">
    <source>
        <dbReference type="Proteomes" id="UP001056120"/>
    </source>
</evidence>
<gene>
    <name evidence="1" type="ORF">L1987_80475</name>
</gene>
<accession>A0ACB8YMZ5</accession>
<reference evidence="2" key="1">
    <citation type="journal article" date="2022" name="Mol. Ecol. Resour.">
        <title>The genomes of chicory, endive, great burdock and yacon provide insights into Asteraceae palaeo-polyploidization history and plant inulin production.</title>
        <authorList>
            <person name="Fan W."/>
            <person name="Wang S."/>
            <person name="Wang H."/>
            <person name="Wang A."/>
            <person name="Jiang F."/>
            <person name="Liu H."/>
            <person name="Zhao H."/>
            <person name="Xu D."/>
            <person name="Zhang Y."/>
        </authorList>
    </citation>
    <scope>NUCLEOTIDE SEQUENCE [LARGE SCALE GENOMIC DNA]</scope>
    <source>
        <strain evidence="2">cv. Yunnan</strain>
    </source>
</reference>
<comment type="caution">
    <text evidence="1">The sequence shown here is derived from an EMBL/GenBank/DDBJ whole genome shotgun (WGS) entry which is preliminary data.</text>
</comment>
<dbReference type="Proteomes" id="UP001056120">
    <property type="component" value="Linkage Group LG27"/>
</dbReference>
<reference evidence="1 2" key="2">
    <citation type="journal article" date="2022" name="Mol. Ecol. Resour.">
        <title>The genomes of chicory, endive, great burdock and yacon provide insights into Asteraceae paleo-polyploidization history and plant inulin production.</title>
        <authorList>
            <person name="Fan W."/>
            <person name="Wang S."/>
            <person name="Wang H."/>
            <person name="Wang A."/>
            <person name="Jiang F."/>
            <person name="Liu H."/>
            <person name="Zhao H."/>
            <person name="Xu D."/>
            <person name="Zhang Y."/>
        </authorList>
    </citation>
    <scope>NUCLEOTIDE SEQUENCE [LARGE SCALE GENOMIC DNA]</scope>
    <source>
        <strain evidence="2">cv. Yunnan</strain>
        <tissue evidence="1">Leaves</tissue>
    </source>
</reference>
<sequence length="1000" mass="109443">MQMIIDFIFKLIVIATVFHLSEALGELTSAVDGNPLEVIKDELDGLVFIDQRLSVVYPLIQNFKNIISSDPLNITGSWVGSDVCSYKGFYCDNPPDNKTAITLASIDFNGFQLTAPSLDGFIDQLPDLALFHANSNFFSGTISPNIAKLPYLYELDISNNLFSGPFPNAILGMNTLSFLDIRFNLFTGSIPPQLFTKDLDILFLNNNNFIQQLAEILGNSHILYLTLANNKFFGPIPHTIAKYFSGLSEVLLLNNMLSGCLPYELGFLIETVVFDAGNNLLTGPIPFSLGCLKKAEVVNFAGNLLYGGVPEVVCAMANLANLSLSDNYFGQVGPICRGLIKKGVLDVRNNCIRGQPGQRPLAECMAFFSKPRYCSYRQTYRYLPCWLPHFSGSPTGLTEPAPAPACIIIILPRLCQSFVVGGNQSTQHFDADMAATGSASNSSQVETPLLDGVVDGFVDYKSRPVFRSRSGCWRSASFIIGVEVAERFAYYGVSSNLITYLTGPLGQSTATAAENVNVWSGTVSLLPLFGAFVADAFLGRYRTIIIASSLYILALGLLTVSALLPSSNCETGTSCSPPQFQVILFFVSLYLLAFSQGGHKPCVQAFGADQFDSENPEECKAKSSFFNWWYLGLCGGPLMAVGVLNYIQDNLSWALGFGIPCIVMGLALLIFLAGTVTYRFGEKVDEKSAFIRIGLVFVRAFQNRKTTLSSISMEEALGTLPHQGSQQFRFLNKALISPDGSKEEGKVCTINEVDEAKAVLRLVPIWASCLAFAVVFAQFSTLFTKQGVTMDRSIGSNFEVPAATLQSFISLTVVILIPIYDQIMVPIARSVTRKPSGITMLQRIGTGIFISIISMIVSALVEIKRLQTAEKYGLVDDPNATIPMKIWWLIPQYLLTGAADVFTMVGLQEFFYDQVPVEMKSIGLALYLSIFGVGSFISSFLISVVEKTTGGDGEDGWISDNLNRGHLDYFYWLLAGTSAIAFLIYLYFAKSYIYNRVSSA</sequence>
<name>A0ACB8YMZ5_9ASTR</name>
<dbReference type="EMBL" id="CM042044">
    <property type="protein sequence ID" value="KAI3686788.1"/>
    <property type="molecule type" value="Genomic_DNA"/>
</dbReference>
<keyword evidence="2" id="KW-1185">Reference proteome</keyword>